<evidence type="ECO:0000256" key="7">
    <source>
        <dbReference type="ARBA" id="ARBA00023277"/>
    </source>
</evidence>
<dbReference type="PRINTS" id="PR00413">
    <property type="entry name" value="HADHALOGNASE"/>
</dbReference>
<keyword evidence="11" id="KW-0378">Hydrolase</keyword>
<dbReference type="AlphaFoldDB" id="A0A7Y9LAW6"/>
<dbReference type="InterPro" id="IPR023198">
    <property type="entry name" value="PGP-like_dom2"/>
</dbReference>
<keyword evidence="12" id="KW-1185">Reference proteome</keyword>
<dbReference type="SFLD" id="SFLDS00003">
    <property type="entry name" value="Haloacid_Dehalogenase"/>
    <property type="match status" value="1"/>
</dbReference>
<keyword evidence="3" id="KW-0597">Phosphoprotein</keyword>
<sequence length="255" mass="26788">MTDSEPARADHAGHHPQVDFTGYAAVLFDLDGVLTPTAEVHMRAWQRMFSEFLAARGVAEPYTDNDYFDYVDGKPRYEGVRSFLRSRGIDLPEGSPDDPADAETVCGLGNRKNDLFAAVLESDGVQPYPGSVDLLDRLRDAGPQLAVVSSSKNAPAVLAAAGLADRFGLVVDGAVAAAEELAGKPAPDTFEFAARRLGAPVNRSIVIEDAISGVQAGCAGGFGLVIGVDRGVGPERLHAAGADLVVADLAELIKE</sequence>
<comment type="caution">
    <text evidence="11">The sequence shown here is derived from an EMBL/GenBank/DDBJ whole genome shotgun (WGS) entry which is preliminary data.</text>
</comment>
<comment type="cofactor">
    <cofactor evidence="1">
        <name>Mg(2+)</name>
        <dbReference type="ChEBI" id="CHEBI:18420"/>
    </cofactor>
</comment>
<dbReference type="NCBIfam" id="TIGR01509">
    <property type="entry name" value="HAD-SF-IA-v3"/>
    <property type="match status" value="1"/>
</dbReference>
<evidence type="ECO:0000313" key="11">
    <source>
        <dbReference type="EMBL" id="NYE73259.1"/>
    </source>
</evidence>
<keyword evidence="6" id="KW-0413">Isomerase</keyword>
<evidence type="ECO:0000256" key="9">
    <source>
        <dbReference type="ARBA" id="ARBA00044968"/>
    </source>
</evidence>
<keyword evidence="7" id="KW-0119">Carbohydrate metabolism</keyword>
<keyword evidence="5" id="KW-0460">Magnesium</keyword>
<dbReference type="Pfam" id="PF00702">
    <property type="entry name" value="Hydrolase"/>
    <property type="match status" value="1"/>
</dbReference>
<evidence type="ECO:0000256" key="8">
    <source>
        <dbReference type="ARBA" id="ARBA00044926"/>
    </source>
</evidence>
<comment type="catalytic activity">
    <reaction evidence="8">
        <text>beta-D-glucose 1-phosphate = beta-D-glucose 6-phosphate</text>
        <dbReference type="Rhea" id="RHEA:20113"/>
        <dbReference type="ChEBI" id="CHEBI:57684"/>
        <dbReference type="ChEBI" id="CHEBI:58247"/>
        <dbReference type="EC" id="5.4.2.6"/>
    </reaction>
</comment>
<evidence type="ECO:0000256" key="5">
    <source>
        <dbReference type="ARBA" id="ARBA00022842"/>
    </source>
</evidence>
<dbReference type="PANTHER" id="PTHR46193">
    <property type="entry name" value="6-PHOSPHOGLUCONATE PHOSPHATASE"/>
    <property type="match status" value="1"/>
</dbReference>
<gene>
    <name evidence="11" type="ORF">BKA15_004588</name>
</gene>
<dbReference type="InterPro" id="IPR051600">
    <property type="entry name" value="Beta-PGM-like"/>
</dbReference>
<evidence type="ECO:0000256" key="2">
    <source>
        <dbReference type="ARBA" id="ARBA00006171"/>
    </source>
</evidence>
<dbReference type="EMBL" id="JACCBU010000001">
    <property type="protein sequence ID" value="NYE73259.1"/>
    <property type="molecule type" value="Genomic_DNA"/>
</dbReference>
<keyword evidence="4" id="KW-0479">Metal-binding</keyword>
<proteinExistence type="inferred from homology"/>
<evidence type="ECO:0000256" key="3">
    <source>
        <dbReference type="ARBA" id="ARBA00022553"/>
    </source>
</evidence>
<accession>A0A7Y9LAW6</accession>
<dbReference type="SFLD" id="SFLDG01129">
    <property type="entry name" value="C1.5:_HAD__Beta-PGM__Phosphata"/>
    <property type="match status" value="1"/>
</dbReference>
<dbReference type="GO" id="GO:0008801">
    <property type="term" value="F:beta-phosphoglucomutase activity"/>
    <property type="evidence" value="ECO:0007669"/>
    <property type="project" value="UniProtKB-EC"/>
</dbReference>
<dbReference type="InterPro" id="IPR006439">
    <property type="entry name" value="HAD-SF_hydro_IA"/>
</dbReference>
<evidence type="ECO:0000256" key="10">
    <source>
        <dbReference type="ARBA" id="ARBA00044991"/>
    </source>
</evidence>
<dbReference type="InterPro" id="IPR023214">
    <property type="entry name" value="HAD_sf"/>
</dbReference>
<dbReference type="Gene3D" id="1.10.150.240">
    <property type="entry name" value="Putative phosphatase, domain 2"/>
    <property type="match status" value="1"/>
</dbReference>
<dbReference type="SUPFAM" id="SSF56784">
    <property type="entry name" value="HAD-like"/>
    <property type="match status" value="1"/>
</dbReference>
<evidence type="ECO:0000256" key="1">
    <source>
        <dbReference type="ARBA" id="ARBA00001946"/>
    </source>
</evidence>
<dbReference type="Gene3D" id="3.40.50.1000">
    <property type="entry name" value="HAD superfamily/HAD-like"/>
    <property type="match status" value="1"/>
</dbReference>
<dbReference type="NCBIfam" id="TIGR02009">
    <property type="entry name" value="PGMB-YQAB-SF"/>
    <property type="match status" value="1"/>
</dbReference>
<comment type="similarity">
    <text evidence="2">Belongs to the HAD-like hydrolase superfamily. CbbY/CbbZ/Gph/YieH family.</text>
</comment>
<organism evidence="11 12">
    <name type="scientific">Microlunatus parietis</name>
    <dbReference type="NCBI Taxonomy" id="682979"/>
    <lineage>
        <taxon>Bacteria</taxon>
        <taxon>Bacillati</taxon>
        <taxon>Actinomycetota</taxon>
        <taxon>Actinomycetes</taxon>
        <taxon>Propionibacteriales</taxon>
        <taxon>Propionibacteriaceae</taxon>
        <taxon>Microlunatus</taxon>
    </lineage>
</organism>
<dbReference type="GO" id="GO:0046872">
    <property type="term" value="F:metal ion binding"/>
    <property type="evidence" value="ECO:0007669"/>
    <property type="project" value="UniProtKB-KW"/>
</dbReference>
<dbReference type="PANTHER" id="PTHR46193:SF18">
    <property type="entry name" value="HEXITOL PHOSPHATASE B"/>
    <property type="match status" value="1"/>
</dbReference>
<evidence type="ECO:0000256" key="6">
    <source>
        <dbReference type="ARBA" id="ARBA00023235"/>
    </source>
</evidence>
<protein>
    <recommendedName>
        <fullName evidence="10">Beta-phosphoglucomutase</fullName>
        <ecNumber evidence="9">5.4.2.6</ecNumber>
    </recommendedName>
</protein>
<evidence type="ECO:0000313" key="12">
    <source>
        <dbReference type="Proteomes" id="UP000569914"/>
    </source>
</evidence>
<dbReference type="EC" id="5.4.2.6" evidence="9"/>
<evidence type="ECO:0000256" key="4">
    <source>
        <dbReference type="ARBA" id="ARBA00022723"/>
    </source>
</evidence>
<name>A0A7Y9LAW6_9ACTN</name>
<dbReference type="InterPro" id="IPR010976">
    <property type="entry name" value="B-phosphoglucomutase_hydrolase"/>
</dbReference>
<dbReference type="InterPro" id="IPR036412">
    <property type="entry name" value="HAD-like_sf"/>
</dbReference>
<dbReference type="Proteomes" id="UP000569914">
    <property type="component" value="Unassembled WGS sequence"/>
</dbReference>
<reference evidence="11 12" key="1">
    <citation type="submission" date="2020-07" db="EMBL/GenBank/DDBJ databases">
        <title>Sequencing the genomes of 1000 actinobacteria strains.</title>
        <authorList>
            <person name="Klenk H.-P."/>
        </authorList>
    </citation>
    <scope>NUCLEOTIDE SEQUENCE [LARGE SCALE GENOMIC DNA]</scope>
    <source>
        <strain evidence="11 12">DSM 22083</strain>
    </source>
</reference>
<dbReference type="GO" id="GO:0016787">
    <property type="term" value="F:hydrolase activity"/>
    <property type="evidence" value="ECO:0007669"/>
    <property type="project" value="UniProtKB-KW"/>
</dbReference>